<dbReference type="AlphaFoldDB" id="A0A5B7ASK9"/>
<protein>
    <submittedName>
        <fullName evidence="1">Uncharacterized protein</fullName>
    </submittedName>
</protein>
<name>A0A5B7ASK9_DAVIN</name>
<reference evidence="1" key="1">
    <citation type="submission" date="2019-08" db="EMBL/GenBank/DDBJ databases">
        <title>Reference gene set and small RNA set construction with multiple tissues from Davidia involucrata Baill.</title>
        <authorList>
            <person name="Yang H."/>
            <person name="Zhou C."/>
            <person name="Li G."/>
            <person name="Wang J."/>
            <person name="Gao P."/>
            <person name="Wang M."/>
            <person name="Wang R."/>
            <person name="Zhao Y."/>
        </authorList>
    </citation>
    <scope>NUCLEOTIDE SEQUENCE</scope>
    <source>
        <tissue evidence="1">Mixed with DoveR01_LX</tissue>
    </source>
</reference>
<dbReference type="PANTHER" id="PTHR37611:SF2">
    <property type="entry name" value="VIRUS-SPECIFIC-SIGNALING-PATHWAY REGULATED PROTEIN-RELATED"/>
    <property type="match status" value="1"/>
</dbReference>
<dbReference type="EMBL" id="GHES01029193">
    <property type="protein sequence ID" value="MPA59752.1"/>
    <property type="molecule type" value="Transcribed_RNA"/>
</dbReference>
<proteinExistence type="predicted"/>
<accession>A0A5B7ASK9</accession>
<gene>
    <name evidence="1" type="ORF">Din_029193</name>
</gene>
<evidence type="ECO:0000313" key="1">
    <source>
        <dbReference type="EMBL" id="MPA59752.1"/>
    </source>
</evidence>
<organism evidence="1">
    <name type="scientific">Davidia involucrata</name>
    <name type="common">Dove tree</name>
    <dbReference type="NCBI Taxonomy" id="16924"/>
    <lineage>
        <taxon>Eukaryota</taxon>
        <taxon>Viridiplantae</taxon>
        <taxon>Streptophyta</taxon>
        <taxon>Embryophyta</taxon>
        <taxon>Tracheophyta</taxon>
        <taxon>Spermatophyta</taxon>
        <taxon>Magnoliopsida</taxon>
        <taxon>eudicotyledons</taxon>
        <taxon>Gunneridae</taxon>
        <taxon>Pentapetalae</taxon>
        <taxon>asterids</taxon>
        <taxon>Cornales</taxon>
        <taxon>Nyssaceae</taxon>
        <taxon>Davidia</taxon>
    </lineage>
</organism>
<dbReference type="PANTHER" id="PTHR37611">
    <property type="entry name" value="VIRUS-SPECIFIC-SIGNALING-PATHWAY REGULATED PROTEIN-RELATED"/>
    <property type="match status" value="1"/>
</dbReference>
<sequence length="166" mass="18545">MASSKPENWACINGNDDFDNFEVTEINGALLMSLLEESQGEECDDERLRSVIQSLEAEIDSNMMDGHDSLVETEWGSQLSGGGQVDGHDCSTSHDLDFNWMDMEMVPSLPGDDMTNWYMDPCGDEMDGIIEFGGVRDYSHIYYGIPLEENGCGSLWQETNATVMYN</sequence>